<evidence type="ECO:0000313" key="1">
    <source>
        <dbReference type="EMBL" id="MPM39143.1"/>
    </source>
</evidence>
<comment type="caution">
    <text evidence="1">The sequence shown here is derived from an EMBL/GenBank/DDBJ whole genome shotgun (WGS) entry which is preliminary data.</text>
</comment>
<name>A0A644ZKE4_9ZZZZ</name>
<proteinExistence type="predicted"/>
<accession>A0A644ZKE4</accession>
<organism evidence="1">
    <name type="scientific">bioreactor metagenome</name>
    <dbReference type="NCBI Taxonomy" id="1076179"/>
    <lineage>
        <taxon>unclassified sequences</taxon>
        <taxon>metagenomes</taxon>
        <taxon>ecological metagenomes</taxon>
    </lineage>
</organism>
<dbReference type="AlphaFoldDB" id="A0A644ZKE4"/>
<dbReference type="EMBL" id="VSSQ01008539">
    <property type="protein sequence ID" value="MPM39143.1"/>
    <property type="molecule type" value="Genomic_DNA"/>
</dbReference>
<sequence>MAHHVRHQRHASRAHLSLCAQQFGARRQLRGFMRPEQPQVPGHVDAGVEVRVHGSHVLQRADGAHRFGSMRRISHALQQTLLPEPPQRLRQIEVLRQRLLHQRVKLRIIPALPPGLQIGNAQRLRAWHCFGLLQPLRRRCAIQRRLGRRHAPAQQRK</sequence>
<protein>
    <submittedName>
        <fullName evidence="1">Uncharacterized protein</fullName>
    </submittedName>
</protein>
<gene>
    <name evidence="1" type="ORF">SDC9_85776</name>
</gene>
<reference evidence="1" key="1">
    <citation type="submission" date="2019-08" db="EMBL/GenBank/DDBJ databases">
        <authorList>
            <person name="Kucharzyk K."/>
            <person name="Murdoch R.W."/>
            <person name="Higgins S."/>
            <person name="Loffler F."/>
        </authorList>
    </citation>
    <scope>NUCLEOTIDE SEQUENCE</scope>
</reference>